<organism evidence="1">
    <name type="scientific">marine sediment metagenome</name>
    <dbReference type="NCBI Taxonomy" id="412755"/>
    <lineage>
        <taxon>unclassified sequences</taxon>
        <taxon>metagenomes</taxon>
        <taxon>ecological metagenomes</taxon>
    </lineage>
</organism>
<reference evidence="1" key="1">
    <citation type="journal article" date="2015" name="Nature">
        <title>Complex archaea that bridge the gap between prokaryotes and eukaryotes.</title>
        <authorList>
            <person name="Spang A."/>
            <person name="Saw J.H."/>
            <person name="Jorgensen S.L."/>
            <person name="Zaremba-Niedzwiedzka K."/>
            <person name="Martijn J."/>
            <person name="Lind A.E."/>
            <person name="van Eijk R."/>
            <person name="Schleper C."/>
            <person name="Guy L."/>
            <person name="Ettema T.J."/>
        </authorList>
    </citation>
    <scope>NUCLEOTIDE SEQUENCE</scope>
</reference>
<comment type="caution">
    <text evidence="1">The sequence shown here is derived from an EMBL/GenBank/DDBJ whole genome shotgun (WGS) entry which is preliminary data.</text>
</comment>
<evidence type="ECO:0008006" key="2">
    <source>
        <dbReference type="Google" id="ProtNLM"/>
    </source>
</evidence>
<feature type="non-terminal residue" evidence="1">
    <location>
        <position position="148"/>
    </location>
</feature>
<name>A0A0F9B5R0_9ZZZZ</name>
<accession>A0A0F9B5R0</accession>
<evidence type="ECO:0000313" key="1">
    <source>
        <dbReference type="EMBL" id="KKL17219.1"/>
    </source>
</evidence>
<proteinExistence type="predicted"/>
<gene>
    <name evidence="1" type="ORF">LCGC14_2487760</name>
</gene>
<protein>
    <recommendedName>
        <fullName evidence="2">Transposase IS200-like domain-containing protein</fullName>
    </recommendedName>
</protein>
<sequence>MGAWNGWYHVDGHTYGTWLPGDPHGWREKKHKKHVPGDYRNPPPEGFGDGLHQYSRSVMKQPAVYLNPTQREIGGRGMVESFIDHQIELIALSLDAVHYHVLGRFADMDVRKKVGLAKQNAWFRLRDAGYKGKVWQRLCNVTPIKNRE</sequence>
<dbReference type="EMBL" id="LAZR01039343">
    <property type="protein sequence ID" value="KKL17219.1"/>
    <property type="molecule type" value="Genomic_DNA"/>
</dbReference>
<dbReference type="AlphaFoldDB" id="A0A0F9B5R0"/>